<dbReference type="GO" id="GO:0140078">
    <property type="term" value="F:class I DNA-(apurinic or apyrimidinic site) endonuclease activity"/>
    <property type="evidence" value="ECO:0007669"/>
    <property type="project" value="UniProtKB-EC"/>
</dbReference>
<accession>A0A538TW33</accession>
<feature type="region of interest" description="Disordered" evidence="13">
    <location>
        <begin position="1"/>
        <end position="79"/>
    </location>
</feature>
<evidence type="ECO:0000256" key="6">
    <source>
        <dbReference type="ARBA" id="ARBA00023004"/>
    </source>
</evidence>
<feature type="compositionally biased region" description="Basic residues" evidence="13">
    <location>
        <begin position="1"/>
        <end position="10"/>
    </location>
</feature>
<feature type="binding site" evidence="12">
    <location>
        <position position="280"/>
    </location>
    <ligand>
        <name>[4Fe-4S] cluster</name>
        <dbReference type="ChEBI" id="CHEBI:49883"/>
    </ligand>
</feature>
<keyword evidence="9 12" id="KW-0234">DNA repair</keyword>
<evidence type="ECO:0000256" key="12">
    <source>
        <dbReference type="HAMAP-Rule" id="MF_00942"/>
    </source>
</evidence>
<comment type="cofactor">
    <cofactor evidence="12">
        <name>[4Fe-4S] cluster</name>
        <dbReference type="ChEBI" id="CHEBI:49883"/>
    </cofactor>
    <text evidence="12">Binds 1 [4Fe-4S] cluster.</text>
</comment>
<keyword evidence="7 12" id="KW-0411">Iron-sulfur</keyword>
<comment type="catalytic activity">
    <reaction evidence="12">
        <text>2'-deoxyribonucleotide-(2'-deoxyribose 5'-phosphate)-2'-deoxyribonucleotide-DNA = a 3'-end 2'-deoxyribonucleotide-(2,3-dehydro-2,3-deoxyribose 5'-phosphate)-DNA + a 5'-end 5'-phospho-2'-deoxyribonucleoside-DNA + H(+)</text>
        <dbReference type="Rhea" id="RHEA:66592"/>
        <dbReference type="Rhea" id="RHEA-COMP:13180"/>
        <dbReference type="Rhea" id="RHEA-COMP:16897"/>
        <dbReference type="Rhea" id="RHEA-COMP:17067"/>
        <dbReference type="ChEBI" id="CHEBI:15378"/>
        <dbReference type="ChEBI" id="CHEBI:136412"/>
        <dbReference type="ChEBI" id="CHEBI:157695"/>
        <dbReference type="ChEBI" id="CHEBI:167181"/>
        <dbReference type="EC" id="4.2.99.18"/>
    </reaction>
</comment>
<keyword evidence="15" id="KW-0540">Nuclease</keyword>
<keyword evidence="8 12" id="KW-0238">DNA-binding</keyword>
<evidence type="ECO:0000256" key="11">
    <source>
        <dbReference type="ARBA" id="ARBA00023295"/>
    </source>
</evidence>
<dbReference type="Gene3D" id="1.10.340.30">
    <property type="entry name" value="Hypothetical protein, domain 2"/>
    <property type="match status" value="1"/>
</dbReference>
<keyword evidence="11 12" id="KW-0326">Glycosidase</keyword>
<dbReference type="InterPro" id="IPR003651">
    <property type="entry name" value="Endonuclease3_FeS-loop_motif"/>
</dbReference>
<comment type="caution">
    <text evidence="15">The sequence shown here is derived from an EMBL/GenBank/DDBJ whole genome shotgun (WGS) entry which is preliminary data.</text>
</comment>
<reference evidence="15 16" key="1">
    <citation type="journal article" date="2019" name="Nat. Microbiol.">
        <title>Mediterranean grassland soil C-N compound turnover is dependent on rainfall and depth, and is mediated by genomically divergent microorganisms.</title>
        <authorList>
            <person name="Diamond S."/>
            <person name="Andeer P.F."/>
            <person name="Li Z."/>
            <person name="Crits-Christoph A."/>
            <person name="Burstein D."/>
            <person name="Anantharaman K."/>
            <person name="Lane K.R."/>
            <person name="Thomas B.C."/>
            <person name="Pan C."/>
            <person name="Northen T.R."/>
            <person name="Banfield J.F."/>
        </authorList>
    </citation>
    <scope>NUCLEOTIDE SEQUENCE [LARGE SCALE GENOMIC DNA]</scope>
    <source>
        <strain evidence="15">WS_8</strain>
    </source>
</reference>
<keyword evidence="6 12" id="KW-0408">Iron</keyword>
<keyword evidence="5 12" id="KW-0378">Hydrolase</keyword>
<dbReference type="FunFam" id="1.10.340.30:FF:000001">
    <property type="entry name" value="Endonuclease III"/>
    <property type="match status" value="1"/>
</dbReference>
<dbReference type="InterPro" id="IPR023170">
    <property type="entry name" value="HhH_base_excis_C"/>
</dbReference>
<evidence type="ECO:0000256" key="3">
    <source>
        <dbReference type="ARBA" id="ARBA00022723"/>
    </source>
</evidence>
<keyword evidence="4 12" id="KW-0227">DNA damage</keyword>
<dbReference type="GO" id="GO:0003677">
    <property type="term" value="F:DNA binding"/>
    <property type="evidence" value="ECO:0007669"/>
    <property type="project" value="UniProtKB-UniRule"/>
</dbReference>
<evidence type="ECO:0000256" key="13">
    <source>
        <dbReference type="SAM" id="MobiDB-lite"/>
    </source>
</evidence>
<comment type="similarity">
    <text evidence="1 12">Belongs to the Nth/MutY family.</text>
</comment>
<dbReference type="NCBIfam" id="TIGR01083">
    <property type="entry name" value="nth"/>
    <property type="match status" value="1"/>
</dbReference>
<sequence>MPRKSPRARRRTDPSSRLPGGRRPRVAPGRSRAKARRSGAHPGIASHAQGARRAASRSKAGRGRRAAPQARRARFAPPDPARVTALLEQLERLYPQATTALAFRDPLELLVATILSAQCTDERVNQVTPALFERYPDAAALAAARVADLEALIRPTGFFRAKTRSIRACCAEIVSRHGGQVPRTLEELTALHGVGRKTANVVLGNAFGIPGIVVDTHVGRLARRLDLTDQVDPVKVEHALMPIVPRERWSRFSHWLILHGRRVCVARRPRCSICPLAPHCPRVGVTDSQ</sequence>
<feature type="compositionally biased region" description="Basic residues" evidence="13">
    <location>
        <begin position="20"/>
        <end position="39"/>
    </location>
</feature>
<feature type="domain" description="HhH-GPD" evidence="14">
    <location>
        <begin position="115"/>
        <end position="262"/>
    </location>
</feature>
<protein>
    <recommendedName>
        <fullName evidence="12">Endonuclease III</fullName>
        <ecNumber evidence="12">4.2.99.18</ecNumber>
    </recommendedName>
    <alternativeName>
        <fullName evidence="12">DNA-(apurinic or apyrimidinic site) lyase</fullName>
    </alternativeName>
</protein>
<feature type="binding site" evidence="12">
    <location>
        <position position="271"/>
    </location>
    <ligand>
        <name>[4Fe-4S] cluster</name>
        <dbReference type="ChEBI" id="CHEBI:49883"/>
    </ligand>
</feature>
<evidence type="ECO:0000259" key="14">
    <source>
        <dbReference type="SMART" id="SM00478"/>
    </source>
</evidence>
<dbReference type="GO" id="GO:0006285">
    <property type="term" value="P:base-excision repair, AP site formation"/>
    <property type="evidence" value="ECO:0007669"/>
    <property type="project" value="TreeGrafter"/>
</dbReference>
<evidence type="ECO:0000256" key="10">
    <source>
        <dbReference type="ARBA" id="ARBA00023239"/>
    </source>
</evidence>
<name>A0A538TW33_UNCEI</name>
<proteinExistence type="inferred from homology"/>
<dbReference type="PROSITE" id="PS00764">
    <property type="entry name" value="ENDONUCLEASE_III_1"/>
    <property type="match status" value="1"/>
</dbReference>
<keyword evidence="3 12" id="KW-0479">Metal-binding</keyword>
<dbReference type="GO" id="GO:0051539">
    <property type="term" value="F:4 iron, 4 sulfur cluster binding"/>
    <property type="evidence" value="ECO:0007669"/>
    <property type="project" value="UniProtKB-UniRule"/>
</dbReference>
<dbReference type="Proteomes" id="UP000316609">
    <property type="component" value="Unassembled WGS sequence"/>
</dbReference>
<dbReference type="EMBL" id="VBOY01000028">
    <property type="protein sequence ID" value="TMQ67829.1"/>
    <property type="molecule type" value="Genomic_DNA"/>
</dbReference>
<dbReference type="InterPro" id="IPR004035">
    <property type="entry name" value="Endouclease-III_FeS-bd_BS"/>
</dbReference>
<dbReference type="InterPro" id="IPR003265">
    <property type="entry name" value="HhH-GPD_domain"/>
</dbReference>
<gene>
    <name evidence="12 15" type="primary">nth</name>
    <name evidence="15" type="ORF">E6K78_03370</name>
</gene>
<organism evidence="15 16">
    <name type="scientific">Eiseniibacteriota bacterium</name>
    <dbReference type="NCBI Taxonomy" id="2212470"/>
    <lineage>
        <taxon>Bacteria</taxon>
        <taxon>Candidatus Eiseniibacteriota</taxon>
    </lineage>
</organism>
<dbReference type="InterPro" id="IPR011257">
    <property type="entry name" value="DNA_glycosylase"/>
</dbReference>
<evidence type="ECO:0000313" key="16">
    <source>
        <dbReference type="Proteomes" id="UP000316609"/>
    </source>
</evidence>
<dbReference type="EC" id="4.2.99.18" evidence="12"/>
<dbReference type="GO" id="GO:0019104">
    <property type="term" value="F:DNA N-glycosylase activity"/>
    <property type="evidence" value="ECO:0007669"/>
    <property type="project" value="UniProtKB-UniRule"/>
</dbReference>
<feature type="compositionally biased region" description="Basic residues" evidence="13">
    <location>
        <begin position="54"/>
        <end position="65"/>
    </location>
</feature>
<dbReference type="SUPFAM" id="SSF48150">
    <property type="entry name" value="DNA-glycosylase"/>
    <property type="match status" value="1"/>
</dbReference>
<dbReference type="InterPro" id="IPR005759">
    <property type="entry name" value="Nth"/>
</dbReference>
<evidence type="ECO:0000256" key="9">
    <source>
        <dbReference type="ARBA" id="ARBA00023204"/>
    </source>
</evidence>
<dbReference type="Pfam" id="PF00730">
    <property type="entry name" value="HhH-GPD"/>
    <property type="match status" value="1"/>
</dbReference>
<comment type="function">
    <text evidence="12">DNA repair enzyme that has both DNA N-glycosylase activity and AP-lyase activity. The DNA N-glycosylase activity releases various damaged pyrimidines from DNA by cleaving the N-glycosidic bond, leaving an AP (apurinic/apyrimidinic) site. The AP-lyase activity cleaves the phosphodiester bond 3' to the AP site by a beta-elimination, leaving a 3'-terminal unsaturated sugar and a product with a terminal 5'-phosphate.</text>
</comment>
<dbReference type="GO" id="GO:0046872">
    <property type="term" value="F:metal ion binding"/>
    <property type="evidence" value="ECO:0007669"/>
    <property type="project" value="UniProtKB-KW"/>
</dbReference>
<dbReference type="SMART" id="SM00478">
    <property type="entry name" value="ENDO3c"/>
    <property type="match status" value="1"/>
</dbReference>
<dbReference type="SMART" id="SM00525">
    <property type="entry name" value="FES"/>
    <property type="match status" value="1"/>
</dbReference>
<evidence type="ECO:0000313" key="15">
    <source>
        <dbReference type="EMBL" id="TMQ67829.1"/>
    </source>
</evidence>
<evidence type="ECO:0000256" key="7">
    <source>
        <dbReference type="ARBA" id="ARBA00023014"/>
    </source>
</evidence>
<feature type="binding site" evidence="12">
    <location>
        <position position="274"/>
    </location>
    <ligand>
        <name>[4Fe-4S] cluster</name>
        <dbReference type="ChEBI" id="CHEBI:49883"/>
    </ligand>
</feature>
<dbReference type="Pfam" id="PF00633">
    <property type="entry name" value="HHH"/>
    <property type="match status" value="1"/>
</dbReference>
<keyword evidence="2 12" id="KW-0004">4Fe-4S</keyword>
<dbReference type="PANTHER" id="PTHR10359">
    <property type="entry name" value="A/G-SPECIFIC ADENINE GLYCOSYLASE/ENDONUCLEASE III"/>
    <property type="match status" value="1"/>
</dbReference>
<evidence type="ECO:0000256" key="8">
    <source>
        <dbReference type="ARBA" id="ARBA00023125"/>
    </source>
</evidence>
<evidence type="ECO:0000256" key="1">
    <source>
        <dbReference type="ARBA" id="ARBA00008343"/>
    </source>
</evidence>
<evidence type="ECO:0000256" key="5">
    <source>
        <dbReference type="ARBA" id="ARBA00022801"/>
    </source>
</evidence>
<dbReference type="AlphaFoldDB" id="A0A538TW33"/>
<dbReference type="CDD" id="cd00056">
    <property type="entry name" value="ENDO3c"/>
    <property type="match status" value="1"/>
</dbReference>
<dbReference type="Gene3D" id="1.10.1670.10">
    <property type="entry name" value="Helix-hairpin-Helix base-excision DNA repair enzymes (C-terminal)"/>
    <property type="match status" value="1"/>
</dbReference>
<feature type="binding site" evidence="12">
    <location>
        <position position="264"/>
    </location>
    <ligand>
        <name>[4Fe-4S] cluster</name>
        <dbReference type="ChEBI" id="CHEBI:49883"/>
    </ligand>
</feature>
<dbReference type="FunFam" id="1.10.1670.10:FF:000001">
    <property type="entry name" value="Endonuclease III"/>
    <property type="match status" value="1"/>
</dbReference>
<dbReference type="Pfam" id="PF10576">
    <property type="entry name" value="EndIII_4Fe-2S"/>
    <property type="match status" value="1"/>
</dbReference>
<evidence type="ECO:0000256" key="2">
    <source>
        <dbReference type="ARBA" id="ARBA00022485"/>
    </source>
</evidence>
<keyword evidence="10 12" id="KW-0456">Lyase</keyword>
<keyword evidence="15" id="KW-0255">Endonuclease</keyword>
<evidence type="ECO:0000256" key="4">
    <source>
        <dbReference type="ARBA" id="ARBA00022763"/>
    </source>
</evidence>
<dbReference type="HAMAP" id="MF_00942">
    <property type="entry name" value="Nth"/>
    <property type="match status" value="1"/>
</dbReference>
<dbReference type="PANTHER" id="PTHR10359:SF18">
    <property type="entry name" value="ENDONUCLEASE III"/>
    <property type="match status" value="1"/>
</dbReference>
<dbReference type="InterPro" id="IPR000445">
    <property type="entry name" value="HhH_motif"/>
</dbReference>